<comment type="caution">
    <text evidence="1">The sequence shown here is derived from an EMBL/GenBank/DDBJ whole genome shotgun (WGS) entry which is preliminary data.</text>
</comment>
<accession>A0A2Z6QUJ3</accession>
<organism evidence="1 2">
    <name type="scientific">Rhizophagus clarus</name>
    <dbReference type="NCBI Taxonomy" id="94130"/>
    <lineage>
        <taxon>Eukaryota</taxon>
        <taxon>Fungi</taxon>
        <taxon>Fungi incertae sedis</taxon>
        <taxon>Mucoromycota</taxon>
        <taxon>Glomeromycotina</taxon>
        <taxon>Glomeromycetes</taxon>
        <taxon>Glomerales</taxon>
        <taxon>Glomeraceae</taxon>
        <taxon>Rhizophagus</taxon>
    </lineage>
</organism>
<evidence type="ECO:0000313" key="1">
    <source>
        <dbReference type="EMBL" id="GBB89499.1"/>
    </source>
</evidence>
<keyword evidence="2" id="KW-1185">Reference proteome</keyword>
<dbReference type="EMBL" id="BEXD01000691">
    <property type="protein sequence ID" value="GBB89499.1"/>
    <property type="molecule type" value="Genomic_DNA"/>
</dbReference>
<gene>
    <name evidence="1" type="ORF">RclHR1_01620011</name>
</gene>
<dbReference type="InterPro" id="IPR013083">
    <property type="entry name" value="Znf_RING/FYVE/PHD"/>
</dbReference>
<dbReference type="Gene3D" id="3.30.40.10">
    <property type="entry name" value="Zinc/RING finger domain, C3HC4 (zinc finger)"/>
    <property type="match status" value="1"/>
</dbReference>
<sequence>MTCPISNEPTDQLCILKCQHILSLKNFKKLKQKRCPKCREIIEDNDIKYVSQNTIYKNLYSYLYNAGHILPSDEFENLEQLINNQSDSDDSEVDLILAKKKNFVNKIKVNSKSIFQIKSSKKTTSNIS</sequence>
<dbReference type="Proteomes" id="UP000247702">
    <property type="component" value="Unassembled WGS sequence"/>
</dbReference>
<reference evidence="1 2" key="1">
    <citation type="submission" date="2017-11" db="EMBL/GenBank/DDBJ databases">
        <title>The genome of Rhizophagus clarus HR1 reveals common genetic basis of auxotrophy among arbuscular mycorrhizal fungi.</title>
        <authorList>
            <person name="Kobayashi Y."/>
        </authorList>
    </citation>
    <scope>NUCLEOTIDE SEQUENCE [LARGE SCALE GENOMIC DNA]</scope>
    <source>
        <strain evidence="1 2">HR1</strain>
    </source>
</reference>
<dbReference type="AlphaFoldDB" id="A0A2Z6QUJ3"/>
<evidence type="ECO:0000313" key="2">
    <source>
        <dbReference type="Proteomes" id="UP000247702"/>
    </source>
</evidence>
<name>A0A2Z6QUJ3_9GLOM</name>
<protein>
    <submittedName>
        <fullName evidence="1">Uncharacterized protein</fullName>
    </submittedName>
</protein>
<dbReference type="STRING" id="94130.A0A2Z6QUJ3"/>
<proteinExistence type="predicted"/>
<dbReference type="SUPFAM" id="SSF57850">
    <property type="entry name" value="RING/U-box"/>
    <property type="match status" value="1"/>
</dbReference>